<dbReference type="GO" id="GO:0004352">
    <property type="term" value="F:glutamate dehydrogenase (NAD+) activity"/>
    <property type="evidence" value="ECO:0007669"/>
    <property type="project" value="TreeGrafter"/>
</dbReference>
<evidence type="ECO:0000259" key="2">
    <source>
        <dbReference type="SMART" id="SM00839"/>
    </source>
</evidence>
<dbReference type="PANTHER" id="PTHR11606">
    <property type="entry name" value="GLUTAMATE DEHYDROGENASE"/>
    <property type="match status" value="1"/>
</dbReference>
<sequence>DEYYKVTGRITPGVITAKPIALGGSLGRTAATGRGCYFAAVEASKAYGIPIKGAKVSIQGYGNVAFYAALNFHDVGAKIVSASDSKGGVYDPSGMDPRKLLEHKRRTGSVLSFPGSEDIGSADPITADCDILVPAALQNAITTENADDVKAKLIIEGANGPTVPGADKILNEKGVIVVPDICANAGGVTVSYFEWVQNRQGYYWTEDEVDQRLERIMVKAFHDLKEQSDKYEVPLRAGAYALAIGRVAEAMRLLG</sequence>
<dbReference type="InterPro" id="IPR006095">
    <property type="entry name" value="Glu/Leu/Phe/Val/Trp_DH"/>
</dbReference>
<dbReference type="InterPro" id="IPR006096">
    <property type="entry name" value="Glu/Leu/Phe/Val/Trp_DH_C"/>
</dbReference>
<accession>X0TY93</accession>
<evidence type="ECO:0000313" key="3">
    <source>
        <dbReference type="EMBL" id="GAF93107.1"/>
    </source>
</evidence>
<feature type="non-terminal residue" evidence="3">
    <location>
        <position position="1"/>
    </location>
</feature>
<dbReference type="InterPro" id="IPR033922">
    <property type="entry name" value="NAD_bind_Glu_DH"/>
</dbReference>
<feature type="domain" description="Glutamate/phenylalanine/leucine/valine/L-tryptophan dehydrogenase C-terminal" evidence="2">
    <location>
        <begin position="25"/>
        <end position="255"/>
    </location>
</feature>
<dbReference type="PRINTS" id="PR00082">
    <property type="entry name" value="GLFDHDRGNASE"/>
</dbReference>
<name>X0TY93_9ZZZZ</name>
<dbReference type="GO" id="GO:0006538">
    <property type="term" value="P:L-glutamate catabolic process"/>
    <property type="evidence" value="ECO:0007669"/>
    <property type="project" value="TreeGrafter"/>
</dbReference>
<comment type="caution">
    <text evidence="3">The sequence shown here is derived from an EMBL/GenBank/DDBJ whole genome shotgun (WGS) entry which is preliminary data.</text>
</comment>
<organism evidence="3">
    <name type="scientific">marine sediment metagenome</name>
    <dbReference type="NCBI Taxonomy" id="412755"/>
    <lineage>
        <taxon>unclassified sequences</taxon>
        <taxon>metagenomes</taxon>
        <taxon>ecological metagenomes</taxon>
    </lineage>
</organism>
<reference evidence="3" key="1">
    <citation type="journal article" date="2014" name="Front. Microbiol.">
        <title>High frequency of phylogenetically diverse reductive dehalogenase-homologous genes in deep subseafloor sedimentary metagenomes.</title>
        <authorList>
            <person name="Kawai M."/>
            <person name="Futagami T."/>
            <person name="Toyoda A."/>
            <person name="Takaki Y."/>
            <person name="Nishi S."/>
            <person name="Hori S."/>
            <person name="Arai W."/>
            <person name="Tsubouchi T."/>
            <person name="Morono Y."/>
            <person name="Uchiyama I."/>
            <person name="Ito T."/>
            <person name="Fujiyama A."/>
            <person name="Inagaki F."/>
            <person name="Takami H."/>
        </authorList>
    </citation>
    <scope>NUCLEOTIDE SEQUENCE</scope>
    <source>
        <strain evidence="3">Expedition CK06-06</strain>
    </source>
</reference>
<evidence type="ECO:0000256" key="1">
    <source>
        <dbReference type="ARBA" id="ARBA00023002"/>
    </source>
</evidence>
<dbReference type="CDD" id="cd01076">
    <property type="entry name" value="NAD_bind_1_Glu_DH"/>
    <property type="match status" value="1"/>
</dbReference>
<feature type="non-terminal residue" evidence="3">
    <location>
        <position position="255"/>
    </location>
</feature>
<proteinExistence type="predicted"/>
<dbReference type="Gene3D" id="3.40.50.720">
    <property type="entry name" value="NAD(P)-binding Rossmann-like Domain"/>
    <property type="match status" value="1"/>
</dbReference>
<dbReference type="PANTHER" id="PTHR11606:SF13">
    <property type="entry name" value="GLUTAMATE DEHYDROGENASE 1, MITOCHONDRIAL"/>
    <property type="match status" value="1"/>
</dbReference>
<dbReference type="SUPFAM" id="SSF51735">
    <property type="entry name" value="NAD(P)-binding Rossmann-fold domains"/>
    <property type="match status" value="1"/>
</dbReference>
<keyword evidence="1" id="KW-0560">Oxidoreductase</keyword>
<gene>
    <name evidence="3" type="ORF">S01H1_21218</name>
</gene>
<dbReference type="InterPro" id="IPR036291">
    <property type="entry name" value="NAD(P)-bd_dom_sf"/>
</dbReference>
<dbReference type="EMBL" id="BARS01011730">
    <property type="protein sequence ID" value="GAF93107.1"/>
    <property type="molecule type" value="Genomic_DNA"/>
</dbReference>
<dbReference type="Pfam" id="PF00208">
    <property type="entry name" value="ELFV_dehydrog"/>
    <property type="match status" value="1"/>
</dbReference>
<protein>
    <recommendedName>
        <fullName evidence="2">Glutamate/phenylalanine/leucine/valine/L-tryptophan dehydrogenase C-terminal domain-containing protein</fullName>
    </recommendedName>
</protein>
<dbReference type="AlphaFoldDB" id="X0TY93"/>
<dbReference type="SMART" id="SM00839">
    <property type="entry name" value="ELFV_dehydrog"/>
    <property type="match status" value="1"/>
</dbReference>